<evidence type="ECO:0000313" key="6">
    <source>
        <dbReference type="Proteomes" id="UP000322918"/>
    </source>
</evidence>
<dbReference type="SUPFAM" id="SSF52833">
    <property type="entry name" value="Thioredoxin-like"/>
    <property type="match status" value="1"/>
</dbReference>
<proteinExistence type="predicted"/>
<comment type="subcellular location">
    <subcellularLocation>
        <location evidence="1">Cell envelope</location>
    </subcellularLocation>
</comment>
<dbReference type="AlphaFoldDB" id="A0A5M9HDJ1"/>
<reference evidence="5 6" key="1">
    <citation type="submission" date="2019-09" db="EMBL/GenBank/DDBJ databases">
        <title>Pararcticibacter amylolyticus gen. nov., sp. nov., isolated from a rottenly hemp rope, and reclassification of Pedobacter tournemirensis as Pararcticibacter tournemirensis comb. nov.</title>
        <authorList>
            <person name="Cai Y."/>
        </authorList>
    </citation>
    <scope>NUCLEOTIDE SEQUENCE [LARGE SCALE GENOMIC DNA]</scope>
    <source>
        <strain evidence="5 6">TF5-37.2-LB10</strain>
    </source>
</reference>
<dbReference type="Proteomes" id="UP000322918">
    <property type="component" value="Unassembled WGS sequence"/>
</dbReference>
<organism evidence="5 6">
    <name type="scientific">Arcticibacter tournemirensis</name>
    <dbReference type="NCBI Taxonomy" id="699437"/>
    <lineage>
        <taxon>Bacteria</taxon>
        <taxon>Pseudomonadati</taxon>
        <taxon>Bacteroidota</taxon>
        <taxon>Sphingobacteriia</taxon>
        <taxon>Sphingobacteriales</taxon>
        <taxon>Sphingobacteriaceae</taxon>
        <taxon>Arcticibacter</taxon>
    </lineage>
</organism>
<dbReference type="GO" id="GO:0030313">
    <property type="term" value="C:cell envelope"/>
    <property type="evidence" value="ECO:0007669"/>
    <property type="project" value="UniProtKB-SubCell"/>
</dbReference>
<dbReference type="CDD" id="cd02966">
    <property type="entry name" value="TlpA_like_family"/>
    <property type="match status" value="1"/>
</dbReference>
<evidence type="ECO:0000259" key="4">
    <source>
        <dbReference type="PROSITE" id="PS51352"/>
    </source>
</evidence>
<dbReference type="Gene3D" id="3.40.30.10">
    <property type="entry name" value="Glutaredoxin"/>
    <property type="match status" value="1"/>
</dbReference>
<dbReference type="InterPro" id="IPR013766">
    <property type="entry name" value="Thioredoxin_domain"/>
</dbReference>
<dbReference type="PANTHER" id="PTHR42852">
    <property type="entry name" value="THIOL:DISULFIDE INTERCHANGE PROTEIN DSBE"/>
    <property type="match status" value="1"/>
</dbReference>
<dbReference type="Pfam" id="PF08534">
    <property type="entry name" value="Redoxin"/>
    <property type="match status" value="1"/>
</dbReference>
<keyword evidence="3" id="KW-0676">Redox-active center</keyword>
<dbReference type="InterPro" id="IPR013740">
    <property type="entry name" value="Redoxin"/>
</dbReference>
<dbReference type="PROSITE" id="PS00194">
    <property type="entry name" value="THIOREDOXIN_1"/>
    <property type="match status" value="1"/>
</dbReference>
<evidence type="ECO:0000256" key="1">
    <source>
        <dbReference type="ARBA" id="ARBA00004196"/>
    </source>
</evidence>
<dbReference type="InterPro" id="IPR050553">
    <property type="entry name" value="Thioredoxin_ResA/DsbE_sf"/>
</dbReference>
<evidence type="ECO:0000256" key="2">
    <source>
        <dbReference type="ARBA" id="ARBA00022748"/>
    </source>
</evidence>
<dbReference type="GO" id="GO:0017004">
    <property type="term" value="P:cytochrome complex assembly"/>
    <property type="evidence" value="ECO:0007669"/>
    <property type="project" value="UniProtKB-KW"/>
</dbReference>
<dbReference type="OrthoDB" id="730498at2"/>
<dbReference type="PROSITE" id="PS51352">
    <property type="entry name" value="THIOREDOXIN_2"/>
    <property type="match status" value="1"/>
</dbReference>
<dbReference type="PANTHER" id="PTHR42852:SF13">
    <property type="entry name" value="PROTEIN DIPZ"/>
    <property type="match status" value="1"/>
</dbReference>
<dbReference type="InterPro" id="IPR036249">
    <property type="entry name" value="Thioredoxin-like_sf"/>
</dbReference>
<dbReference type="GO" id="GO:0016491">
    <property type="term" value="F:oxidoreductase activity"/>
    <property type="evidence" value="ECO:0007669"/>
    <property type="project" value="InterPro"/>
</dbReference>
<gene>
    <name evidence="5" type="ORF">F1649_05325</name>
</gene>
<accession>A0A5M9HDJ1</accession>
<sequence length="517" mass="59343">MRKTFYSSVKSILVSLLIVHTTGLNSLKAQVKANKTTPIERAAQLSLAKAVETDMKNLDLHNKFIRSFRGKNQLLDSQYVVWAAKYPYIREVPFAIGRYYANLELPQARDWLFRVVKIDSLMAEAWVLLSYDAVRRGDRNLEQDYLLKALNTGNATSKDFLNYAYYYKNKDQEKFHTLLSELIQKFKGDPNSAWALSLIAQDTQDKQKKKVLYDSLYNEYSGAKFSEAESGLSLYFLELLDEDPRAAHLLVRKILNDGKLKKWYWVDKERVARQFFTVDSLLLAGDLSQASKVADSIDLMDPHKAEHIMAEESLLLLKAKVNKYNNLLKAAYDSLILYYSKKPSDKVFSALLANAGDMNISKDSLYIDIWKIRDSLSKPATDFSLVNFLDGQKVSLSDLKGKVVLLTYWFPGCGPCRREFPFFEKAVGKYAEDIKYVGINLINKQDDYVVSYMKSSGYTFIPLQNDPKWDKGTLYASGAPVNFLIDRQGRIVFSQFFINEENYDMFETMIAEMIDRG</sequence>
<keyword evidence="6" id="KW-1185">Reference proteome</keyword>
<evidence type="ECO:0000256" key="3">
    <source>
        <dbReference type="ARBA" id="ARBA00023284"/>
    </source>
</evidence>
<evidence type="ECO:0000313" key="5">
    <source>
        <dbReference type="EMBL" id="KAA8485056.1"/>
    </source>
</evidence>
<dbReference type="EMBL" id="VWNE01000006">
    <property type="protein sequence ID" value="KAA8485056.1"/>
    <property type="molecule type" value="Genomic_DNA"/>
</dbReference>
<keyword evidence="2" id="KW-0201">Cytochrome c-type biogenesis</keyword>
<feature type="domain" description="Thioredoxin" evidence="4">
    <location>
        <begin position="374"/>
        <end position="515"/>
    </location>
</feature>
<dbReference type="RefSeq" id="WP_141814844.1">
    <property type="nucleotide sequence ID" value="NZ_VFPL01000001.1"/>
</dbReference>
<name>A0A5M9HDJ1_9SPHI</name>
<comment type="caution">
    <text evidence="5">The sequence shown here is derived from an EMBL/GenBank/DDBJ whole genome shotgun (WGS) entry which is preliminary data.</text>
</comment>
<protein>
    <submittedName>
        <fullName evidence="5">TlpA family protein disulfide reductase</fullName>
    </submittedName>
</protein>
<dbReference type="InterPro" id="IPR017937">
    <property type="entry name" value="Thioredoxin_CS"/>
</dbReference>